<dbReference type="InterPro" id="IPR027417">
    <property type="entry name" value="P-loop_NTPase"/>
</dbReference>
<keyword evidence="2" id="KW-1185">Reference proteome</keyword>
<name>A0A397T971_9GLOM</name>
<sequence>MILILARSAISRAGPVIEIGDISEKESKDYLKKRCRGKKNGKEFKISEEEINKFYKLVGGRIVDLKSVADFYKIRNSFESIKQHFLIKAKKKFKDAQILPNDPYYKIGKRIINELLKSKEFTYLAFKRYFHDVKILEEVLEGNVFAYYPKPNTVIFQSQMIVSYIQKNSDLFINSNEKRRK</sequence>
<proteinExistence type="predicted"/>
<accession>A0A397T971</accession>
<protein>
    <submittedName>
        <fullName evidence="1">Uncharacterized protein</fullName>
    </submittedName>
</protein>
<organism evidence="1 2">
    <name type="scientific">Glomus cerebriforme</name>
    <dbReference type="NCBI Taxonomy" id="658196"/>
    <lineage>
        <taxon>Eukaryota</taxon>
        <taxon>Fungi</taxon>
        <taxon>Fungi incertae sedis</taxon>
        <taxon>Mucoromycota</taxon>
        <taxon>Glomeromycotina</taxon>
        <taxon>Glomeromycetes</taxon>
        <taxon>Glomerales</taxon>
        <taxon>Glomeraceae</taxon>
        <taxon>Glomus</taxon>
    </lineage>
</organism>
<dbReference type="SUPFAM" id="SSF52540">
    <property type="entry name" value="P-loop containing nucleoside triphosphate hydrolases"/>
    <property type="match status" value="1"/>
</dbReference>
<gene>
    <name evidence="1" type="ORF">C1645_817492</name>
</gene>
<dbReference type="OrthoDB" id="2411356at2759"/>
<evidence type="ECO:0000313" key="2">
    <source>
        <dbReference type="Proteomes" id="UP000265703"/>
    </source>
</evidence>
<comment type="caution">
    <text evidence="1">The sequence shown here is derived from an EMBL/GenBank/DDBJ whole genome shotgun (WGS) entry which is preliminary data.</text>
</comment>
<dbReference type="EMBL" id="QKYT01000073">
    <property type="protein sequence ID" value="RIA94793.1"/>
    <property type="molecule type" value="Genomic_DNA"/>
</dbReference>
<dbReference type="Proteomes" id="UP000265703">
    <property type="component" value="Unassembled WGS sequence"/>
</dbReference>
<evidence type="ECO:0000313" key="1">
    <source>
        <dbReference type="EMBL" id="RIA94793.1"/>
    </source>
</evidence>
<reference evidence="1 2" key="1">
    <citation type="submission" date="2018-06" db="EMBL/GenBank/DDBJ databases">
        <title>Comparative genomics reveals the genomic features of Rhizophagus irregularis, R. cerebriforme, R. diaphanum and Gigaspora rosea, and their symbiotic lifestyle signature.</title>
        <authorList>
            <person name="Morin E."/>
            <person name="San Clemente H."/>
            <person name="Chen E.C.H."/>
            <person name="De La Providencia I."/>
            <person name="Hainaut M."/>
            <person name="Kuo A."/>
            <person name="Kohler A."/>
            <person name="Murat C."/>
            <person name="Tang N."/>
            <person name="Roy S."/>
            <person name="Loubradou J."/>
            <person name="Henrissat B."/>
            <person name="Grigoriev I.V."/>
            <person name="Corradi N."/>
            <person name="Roux C."/>
            <person name="Martin F.M."/>
        </authorList>
    </citation>
    <scope>NUCLEOTIDE SEQUENCE [LARGE SCALE GENOMIC DNA]</scope>
    <source>
        <strain evidence="1 2">DAOM 227022</strain>
    </source>
</reference>
<dbReference type="AlphaFoldDB" id="A0A397T971"/>